<dbReference type="CDD" id="cd01005">
    <property type="entry name" value="PBP2_CysP"/>
    <property type="match status" value="1"/>
</dbReference>
<name>A0ABX7MB06_9RHOO</name>
<evidence type="ECO:0000313" key="8">
    <source>
        <dbReference type="Proteomes" id="UP000663570"/>
    </source>
</evidence>
<proteinExistence type="inferred from homology"/>
<dbReference type="InterPro" id="IPR034408">
    <property type="entry name" value="Sulphate/thiosulphate_BS"/>
</dbReference>
<keyword evidence="5" id="KW-0574">Periplasm</keyword>
<dbReference type="SUPFAM" id="SSF53850">
    <property type="entry name" value="Periplasmic binding protein-like II"/>
    <property type="match status" value="1"/>
</dbReference>
<dbReference type="RefSeq" id="WP_206256261.1">
    <property type="nucleotide sequence ID" value="NZ_CP071060.1"/>
</dbReference>
<evidence type="ECO:0000256" key="1">
    <source>
        <dbReference type="ARBA" id="ARBA00004418"/>
    </source>
</evidence>
<feature type="chain" id="PRO_5046798313" evidence="6">
    <location>
        <begin position="26"/>
        <end position="344"/>
    </location>
</feature>
<evidence type="ECO:0000256" key="6">
    <source>
        <dbReference type="SAM" id="SignalP"/>
    </source>
</evidence>
<dbReference type="NCBIfam" id="NF008106">
    <property type="entry name" value="PRK10852.1"/>
    <property type="match status" value="1"/>
</dbReference>
<evidence type="ECO:0000256" key="5">
    <source>
        <dbReference type="ARBA" id="ARBA00022764"/>
    </source>
</evidence>
<dbReference type="InterPro" id="IPR005669">
    <property type="entry name" value="Thiosulph/SO4-bd"/>
</dbReference>
<comment type="subcellular location">
    <subcellularLocation>
        <location evidence="1">Periplasm</location>
    </subcellularLocation>
</comment>
<sequence length="344" mass="38054">MTSWAARARVWQVGLVLGLVGVCGAGATARADTTLINASSNINQEMFQEYNAAFTRYWRGKTGEAVTIKQTHAQSTNQVARIRNGEEADVVTLAVSLDIDTIAAAGLMPSDWQGRLANHSSPFTSTVVFLVRRGNPRQIKDWNDLVRWGINVVTSNPKSSGIARWGHLAAYGYALKQPGGNDASAKLFLKRLYGNNRVLEYTARGANNAFTKNKIGDVMITWESEALQLVAAAPDDYEIVVPSVSIVAEPPVALVDKMVEKRGTRKLADAYLNYLYSPEAQELLVKYYYRPADAAIAEKYSKRFKPLSLFRVDEVFGSWQQAFKTHFSDGGVLDQVYDPYRNAS</sequence>
<dbReference type="NCBIfam" id="NF008022">
    <property type="entry name" value="PRK10752.1"/>
    <property type="match status" value="1"/>
</dbReference>
<organism evidence="7 8">
    <name type="scientific">Niveibacterium microcysteis</name>
    <dbReference type="NCBI Taxonomy" id="2811415"/>
    <lineage>
        <taxon>Bacteria</taxon>
        <taxon>Pseudomonadati</taxon>
        <taxon>Pseudomonadota</taxon>
        <taxon>Betaproteobacteria</taxon>
        <taxon>Rhodocyclales</taxon>
        <taxon>Rhodocyclaceae</taxon>
        <taxon>Niveibacterium</taxon>
    </lineage>
</organism>
<reference evidence="7 8" key="1">
    <citation type="submission" date="2021-02" db="EMBL/GenBank/DDBJ databases">
        <title>Niveibacterium changnyeongensis HC41.</title>
        <authorList>
            <person name="Kang M."/>
        </authorList>
    </citation>
    <scope>NUCLEOTIDE SEQUENCE [LARGE SCALE GENOMIC DNA]</scope>
    <source>
        <strain evidence="7 8">HC41</strain>
    </source>
</reference>
<protein>
    <submittedName>
        <fullName evidence="7">Sulfate ABC transporter substrate-binding protein</fullName>
    </submittedName>
</protein>
<dbReference type="NCBIfam" id="TIGR00971">
    <property type="entry name" value="3a0106s03"/>
    <property type="match status" value="1"/>
</dbReference>
<comment type="similarity">
    <text evidence="2">Belongs to the prokaryotic sulfate-binding protein family.</text>
</comment>
<dbReference type="Pfam" id="PF13531">
    <property type="entry name" value="SBP_bac_11"/>
    <property type="match status" value="1"/>
</dbReference>
<keyword evidence="4 6" id="KW-0732">Signal</keyword>
<dbReference type="Gene3D" id="3.40.190.10">
    <property type="entry name" value="Periplasmic binding protein-like II"/>
    <property type="match status" value="2"/>
</dbReference>
<evidence type="ECO:0000256" key="2">
    <source>
        <dbReference type="ARBA" id="ARBA00006099"/>
    </source>
</evidence>
<evidence type="ECO:0000313" key="7">
    <source>
        <dbReference type="EMBL" id="QSI78935.1"/>
    </source>
</evidence>
<dbReference type="EMBL" id="CP071060">
    <property type="protein sequence ID" value="QSI78935.1"/>
    <property type="molecule type" value="Genomic_DNA"/>
</dbReference>
<gene>
    <name evidence="7" type="ORF">JY500_10110</name>
</gene>
<keyword evidence="8" id="KW-1185">Reference proteome</keyword>
<evidence type="ECO:0000256" key="3">
    <source>
        <dbReference type="ARBA" id="ARBA00022448"/>
    </source>
</evidence>
<dbReference type="PROSITE" id="PS00757">
    <property type="entry name" value="PROK_SULFATE_BIND_2"/>
    <property type="match status" value="1"/>
</dbReference>
<dbReference type="Proteomes" id="UP000663570">
    <property type="component" value="Chromosome"/>
</dbReference>
<evidence type="ECO:0000256" key="4">
    <source>
        <dbReference type="ARBA" id="ARBA00022729"/>
    </source>
</evidence>
<dbReference type="PANTHER" id="PTHR30368:SF1">
    <property type="entry name" value="THIOSULFATE-BINDING PROTEIN"/>
    <property type="match status" value="1"/>
</dbReference>
<accession>A0ABX7MB06</accession>
<feature type="signal peptide" evidence="6">
    <location>
        <begin position="1"/>
        <end position="25"/>
    </location>
</feature>
<dbReference type="PANTHER" id="PTHR30368">
    <property type="entry name" value="SULFATE-BINDING PROTEIN"/>
    <property type="match status" value="1"/>
</dbReference>
<keyword evidence="3" id="KW-0813">Transport</keyword>